<protein>
    <submittedName>
        <fullName evidence="2">Uncharacterized protein</fullName>
    </submittedName>
</protein>
<dbReference type="PANTHER" id="PTHR34488:SF1">
    <property type="entry name" value="SI:CH211-245H14.1-RELATED"/>
    <property type="match status" value="1"/>
</dbReference>
<feature type="transmembrane region" description="Helical" evidence="1">
    <location>
        <begin position="367"/>
        <end position="387"/>
    </location>
</feature>
<keyword evidence="3" id="KW-1185">Reference proteome</keyword>
<comment type="caution">
    <text evidence="2">The sequence shown here is derived from an EMBL/GenBank/DDBJ whole genome shotgun (WGS) entry which is preliminary data.</text>
</comment>
<dbReference type="PANTHER" id="PTHR34488">
    <property type="entry name" value="SI:CH211-245H14.1-RELATED"/>
    <property type="match status" value="1"/>
</dbReference>
<gene>
    <name evidence="2" type="ORF">D5F01_LYC14460</name>
</gene>
<dbReference type="EMBL" id="REGW02000014">
    <property type="protein sequence ID" value="KAE8286525.1"/>
    <property type="molecule type" value="Genomic_DNA"/>
</dbReference>
<evidence type="ECO:0000256" key="1">
    <source>
        <dbReference type="SAM" id="Phobius"/>
    </source>
</evidence>
<keyword evidence="1" id="KW-0812">Transmembrane</keyword>
<dbReference type="AlphaFoldDB" id="A0A6G0I4Y4"/>
<dbReference type="Proteomes" id="UP000424527">
    <property type="component" value="Unassembled WGS sequence"/>
</dbReference>
<feature type="transmembrane region" description="Helical" evidence="1">
    <location>
        <begin position="342"/>
        <end position="361"/>
    </location>
</feature>
<keyword evidence="1" id="KW-1133">Transmembrane helix</keyword>
<evidence type="ECO:0000313" key="3">
    <source>
        <dbReference type="Proteomes" id="UP000424527"/>
    </source>
</evidence>
<proteinExistence type="predicted"/>
<accession>A0A6G0I4Y4</accession>
<reference evidence="2 3" key="1">
    <citation type="submission" date="2019-07" db="EMBL/GenBank/DDBJ databases">
        <title>Chromosome genome assembly for large yellow croaker.</title>
        <authorList>
            <person name="Xiao S."/>
        </authorList>
    </citation>
    <scope>NUCLEOTIDE SEQUENCE [LARGE SCALE GENOMIC DNA]</scope>
    <source>
        <strain evidence="2">JMULYC20181020</strain>
        <tissue evidence="2">Muscle</tissue>
    </source>
</reference>
<sequence>MLTQSSLCLVSWKRFYVHLAGKTNGAHQSWVKKFGSIGQTQVSSPTNGEYMLVFCPVVSRVGTDIGEALESAEKNNPGGKPIILVVMHHTFNPDHVIAESRRLVNNPNVHLTVDCLIYEGELLKCHRNDIAWSEVQKFLGVSQNTGISIWKLCWSCLTYVRNRPCKVALICALVASGDEDEEAATVSWKRFYVHLAGKTNEAHHGWVKKFGSIGQTQVSSPTNGEYMLVFCPIVSRVGTDIGKALESAEKNNPGGKPIILVVMHHTFNPDHVIAESRRLVNNPNVHLTVDCLIYEGELLKCHRNDIAWSEVQKFLGVSQHADISIWKLCQVFLRWFMWLGDCFMWFLLWFMWFSLWFVWFLTKCWSWLTYVCNHLIKACVALVSYLWSRCGEIMRWPTTRQLPP</sequence>
<evidence type="ECO:0000313" key="2">
    <source>
        <dbReference type="EMBL" id="KAE8286525.1"/>
    </source>
</evidence>
<name>A0A6G0I4Y4_LARCR</name>
<keyword evidence="1" id="KW-0472">Membrane</keyword>
<organism evidence="2 3">
    <name type="scientific">Larimichthys crocea</name>
    <name type="common">Large yellow croaker</name>
    <name type="synonym">Pseudosciaena crocea</name>
    <dbReference type="NCBI Taxonomy" id="215358"/>
    <lineage>
        <taxon>Eukaryota</taxon>
        <taxon>Metazoa</taxon>
        <taxon>Chordata</taxon>
        <taxon>Craniata</taxon>
        <taxon>Vertebrata</taxon>
        <taxon>Euteleostomi</taxon>
        <taxon>Actinopterygii</taxon>
        <taxon>Neopterygii</taxon>
        <taxon>Teleostei</taxon>
        <taxon>Neoteleostei</taxon>
        <taxon>Acanthomorphata</taxon>
        <taxon>Eupercaria</taxon>
        <taxon>Sciaenidae</taxon>
        <taxon>Larimichthys</taxon>
    </lineage>
</organism>